<feature type="transmembrane region" description="Helical" evidence="14">
    <location>
        <begin position="122"/>
        <end position="143"/>
    </location>
</feature>
<dbReference type="EMBL" id="ACCL02000009">
    <property type="protein sequence ID" value="EET60745.1"/>
    <property type="molecule type" value="Genomic_DNA"/>
</dbReference>
<accession>C6LF06</accession>
<evidence type="ECO:0000256" key="1">
    <source>
        <dbReference type="ARBA" id="ARBA00003408"/>
    </source>
</evidence>
<keyword evidence="7" id="KW-1003">Cell membrane</keyword>
<dbReference type="NCBIfam" id="TIGR00797">
    <property type="entry name" value="matE"/>
    <property type="match status" value="1"/>
</dbReference>
<keyword evidence="10" id="KW-0406">Ion transport</keyword>
<feature type="region of interest" description="Disordered" evidence="13">
    <location>
        <begin position="1"/>
        <end position="26"/>
    </location>
</feature>
<keyword evidence="16" id="KW-1185">Reference proteome</keyword>
<dbReference type="CDD" id="cd13138">
    <property type="entry name" value="MATE_yoeA_like"/>
    <property type="match status" value="1"/>
</dbReference>
<feature type="transmembrane region" description="Helical" evidence="14">
    <location>
        <begin position="222"/>
        <end position="242"/>
    </location>
</feature>
<dbReference type="AlphaFoldDB" id="C6LF06"/>
<dbReference type="GO" id="GO:0006811">
    <property type="term" value="P:monoatomic ion transport"/>
    <property type="evidence" value="ECO:0007669"/>
    <property type="project" value="UniProtKB-KW"/>
</dbReference>
<evidence type="ECO:0000313" key="16">
    <source>
        <dbReference type="Proteomes" id="UP000005561"/>
    </source>
</evidence>
<dbReference type="Proteomes" id="UP000005561">
    <property type="component" value="Unassembled WGS sequence"/>
</dbReference>
<name>C6LF06_9FIRM</name>
<evidence type="ECO:0000256" key="4">
    <source>
        <dbReference type="ARBA" id="ARBA00020268"/>
    </source>
</evidence>
<feature type="transmembrane region" description="Helical" evidence="14">
    <location>
        <begin position="349"/>
        <end position="373"/>
    </location>
</feature>
<evidence type="ECO:0000256" key="3">
    <source>
        <dbReference type="ARBA" id="ARBA00010199"/>
    </source>
</evidence>
<gene>
    <name evidence="15" type="ORF">BRYFOR_07207</name>
</gene>
<comment type="subcellular location">
    <subcellularLocation>
        <location evidence="2">Cell membrane</location>
        <topology evidence="2">Multi-pass membrane protein</topology>
    </subcellularLocation>
</comment>
<keyword evidence="5" id="KW-0813">Transport</keyword>
<comment type="similarity">
    <text evidence="3">Belongs to the multi antimicrobial extrusion (MATE) (TC 2.A.66.1) family.</text>
</comment>
<evidence type="ECO:0000313" key="15">
    <source>
        <dbReference type="EMBL" id="EET60745.1"/>
    </source>
</evidence>
<dbReference type="STRING" id="168384.SAMN05660368_02368"/>
<keyword evidence="11 14" id="KW-0472">Membrane</keyword>
<dbReference type="Pfam" id="PF01554">
    <property type="entry name" value="MatE"/>
    <property type="match status" value="2"/>
</dbReference>
<feature type="transmembrane region" description="Helical" evidence="14">
    <location>
        <begin position="43"/>
        <end position="61"/>
    </location>
</feature>
<dbReference type="PANTHER" id="PTHR43298">
    <property type="entry name" value="MULTIDRUG RESISTANCE PROTEIN NORM-RELATED"/>
    <property type="match status" value="1"/>
</dbReference>
<dbReference type="GO" id="GO:0015297">
    <property type="term" value="F:antiporter activity"/>
    <property type="evidence" value="ECO:0007669"/>
    <property type="project" value="UniProtKB-KW"/>
</dbReference>
<evidence type="ECO:0000256" key="14">
    <source>
        <dbReference type="SAM" id="Phobius"/>
    </source>
</evidence>
<dbReference type="InterPro" id="IPR002528">
    <property type="entry name" value="MATE_fam"/>
</dbReference>
<dbReference type="PANTHER" id="PTHR43298:SF2">
    <property type="entry name" value="FMN_FAD EXPORTER YEEO-RELATED"/>
    <property type="match status" value="1"/>
</dbReference>
<dbReference type="GO" id="GO:0005886">
    <property type="term" value="C:plasma membrane"/>
    <property type="evidence" value="ECO:0007669"/>
    <property type="project" value="UniProtKB-SubCell"/>
</dbReference>
<feature type="transmembrane region" description="Helical" evidence="14">
    <location>
        <begin position="262"/>
        <end position="279"/>
    </location>
</feature>
<feature type="transmembrane region" description="Helical" evidence="14">
    <location>
        <begin position="195"/>
        <end position="216"/>
    </location>
</feature>
<evidence type="ECO:0000256" key="8">
    <source>
        <dbReference type="ARBA" id="ARBA00022692"/>
    </source>
</evidence>
<evidence type="ECO:0000256" key="2">
    <source>
        <dbReference type="ARBA" id="ARBA00004651"/>
    </source>
</evidence>
<keyword evidence="9 14" id="KW-1133">Transmembrane helix</keyword>
<evidence type="ECO:0000256" key="7">
    <source>
        <dbReference type="ARBA" id="ARBA00022475"/>
    </source>
</evidence>
<reference evidence="15" key="1">
    <citation type="submission" date="2009-07" db="EMBL/GenBank/DDBJ databases">
        <authorList>
            <person name="Weinstock G."/>
            <person name="Sodergren E."/>
            <person name="Clifton S."/>
            <person name="Fulton L."/>
            <person name="Fulton B."/>
            <person name="Courtney L."/>
            <person name="Fronick C."/>
            <person name="Harrison M."/>
            <person name="Strong C."/>
            <person name="Farmer C."/>
            <person name="Delahaunty K."/>
            <person name="Markovic C."/>
            <person name="Hall O."/>
            <person name="Minx P."/>
            <person name="Tomlinson C."/>
            <person name="Mitreva M."/>
            <person name="Nelson J."/>
            <person name="Hou S."/>
            <person name="Wollam A."/>
            <person name="Pepin K.H."/>
            <person name="Johnson M."/>
            <person name="Bhonagiri V."/>
            <person name="Nash W.E."/>
            <person name="Warren W."/>
            <person name="Chinwalla A."/>
            <person name="Mardis E.R."/>
            <person name="Wilson R.K."/>
        </authorList>
    </citation>
    <scope>NUCLEOTIDE SEQUENCE [LARGE SCALE GENOMIC DNA]</scope>
    <source>
        <strain evidence="15">DSM 14469</strain>
    </source>
</reference>
<feature type="transmembrane region" description="Helical" evidence="14">
    <location>
        <begin position="419"/>
        <end position="439"/>
    </location>
</feature>
<organism evidence="15 16">
    <name type="scientific">Marvinbryantia formatexigens DSM 14469</name>
    <dbReference type="NCBI Taxonomy" id="478749"/>
    <lineage>
        <taxon>Bacteria</taxon>
        <taxon>Bacillati</taxon>
        <taxon>Bacillota</taxon>
        <taxon>Clostridia</taxon>
        <taxon>Lachnospirales</taxon>
        <taxon>Lachnospiraceae</taxon>
        <taxon>Marvinbryantia</taxon>
    </lineage>
</organism>
<sequence length="472" mass="51272">MLKDSFSARPCAQSARRSKSKSNISEGVKHMTKDLTIGNPSTVLWKFCLPLFGGIIFQQLYNIADSLVAGKFIGENALASVGNSYEITLIFIAFAFGCNIGCSVIVSQLFGAKKFEEMKSAVYTTLISSAVLCAALMAIGFLFCEGLLNIIKTPQELMADSLLYLRIYVAGLPFLFFYNVATGIFSALGDSRTPFWFLAVSSTANIAVDILFVTAFDMGVAGVAWATFLCQGVSCILAIVVVPKKLQAIPTQGRIPLFSRTLLGKIAVIAIPSILQQSFISVGNIMIQSVINSFGASVIAGYSASIKLNNLVITSFSTLGNGISNYTAQNLGAGKPARINEGFHASLKLVWLLCIPFFLFYFFAGRYGLLLFMDHSSENALACGMTFLRIVSPFYFVVSAKLMADGILRGAGLMKQFMITTFTDLVLRVVLAFVFSGIFGSTGIWMAWPFGWSIATVMSLAFYRKNFKRQAS</sequence>
<feature type="transmembrane region" description="Helical" evidence="14">
    <location>
        <begin position="163"/>
        <end position="188"/>
    </location>
</feature>
<feature type="transmembrane region" description="Helical" evidence="14">
    <location>
        <begin position="87"/>
        <end position="110"/>
    </location>
</feature>
<dbReference type="eggNOG" id="COG0534">
    <property type="taxonomic scope" value="Bacteria"/>
</dbReference>
<protein>
    <recommendedName>
        <fullName evidence="4">Probable multidrug resistance protein NorM</fullName>
    </recommendedName>
    <alternativeName>
        <fullName evidence="12">Multidrug-efflux transporter</fullName>
    </alternativeName>
</protein>
<dbReference type="GO" id="GO:0042910">
    <property type="term" value="F:xenobiotic transmembrane transporter activity"/>
    <property type="evidence" value="ECO:0007669"/>
    <property type="project" value="InterPro"/>
</dbReference>
<dbReference type="InterPro" id="IPR048279">
    <property type="entry name" value="MdtK-like"/>
</dbReference>
<evidence type="ECO:0000256" key="11">
    <source>
        <dbReference type="ARBA" id="ARBA00023136"/>
    </source>
</evidence>
<feature type="transmembrane region" description="Helical" evidence="14">
    <location>
        <begin position="285"/>
        <end position="304"/>
    </location>
</feature>
<evidence type="ECO:0000256" key="9">
    <source>
        <dbReference type="ARBA" id="ARBA00022989"/>
    </source>
</evidence>
<proteinExistence type="inferred from homology"/>
<keyword evidence="6" id="KW-0050">Antiport</keyword>
<evidence type="ECO:0000256" key="13">
    <source>
        <dbReference type="SAM" id="MobiDB-lite"/>
    </source>
</evidence>
<dbReference type="InterPro" id="IPR050222">
    <property type="entry name" value="MATE_MdtK"/>
</dbReference>
<evidence type="ECO:0000256" key="10">
    <source>
        <dbReference type="ARBA" id="ARBA00023065"/>
    </source>
</evidence>
<evidence type="ECO:0000256" key="12">
    <source>
        <dbReference type="ARBA" id="ARBA00031636"/>
    </source>
</evidence>
<dbReference type="PIRSF" id="PIRSF006603">
    <property type="entry name" value="DinF"/>
    <property type="match status" value="1"/>
</dbReference>
<comment type="function">
    <text evidence="1">Multidrug efflux pump.</text>
</comment>
<evidence type="ECO:0000256" key="5">
    <source>
        <dbReference type="ARBA" id="ARBA00022448"/>
    </source>
</evidence>
<comment type="caution">
    <text evidence="15">The sequence shown here is derived from an EMBL/GenBank/DDBJ whole genome shotgun (WGS) entry which is preliminary data.</text>
</comment>
<keyword evidence="8 14" id="KW-0812">Transmembrane</keyword>
<evidence type="ECO:0000256" key="6">
    <source>
        <dbReference type="ARBA" id="ARBA00022449"/>
    </source>
</evidence>